<dbReference type="EC" id="3.1.3.48" evidence="3"/>
<dbReference type="InterPro" id="IPR003595">
    <property type="entry name" value="Tyr_Pase_cat"/>
</dbReference>
<comment type="similarity">
    <text evidence="2">Belongs to the protein-tyrosine phosphatase family. Non-receptor class 1 subfamily.</text>
</comment>
<dbReference type="PANTHER" id="PTHR46047">
    <property type="entry name" value="TYROSINE-PROTEIN PHOSPHATASE NON-RECEPTOR TYPE 61F"/>
    <property type="match status" value="1"/>
</dbReference>
<feature type="compositionally biased region" description="Low complexity" evidence="8">
    <location>
        <begin position="429"/>
        <end position="449"/>
    </location>
</feature>
<dbReference type="PROSITE" id="PS50056">
    <property type="entry name" value="TYR_PHOSPHATASE_2"/>
    <property type="match status" value="1"/>
</dbReference>
<dbReference type="InterPro" id="IPR000242">
    <property type="entry name" value="PTP_cat"/>
</dbReference>
<evidence type="ECO:0000259" key="9">
    <source>
        <dbReference type="PROSITE" id="PS50055"/>
    </source>
</evidence>
<evidence type="ECO:0000256" key="1">
    <source>
        <dbReference type="ARBA" id="ARBA00004308"/>
    </source>
</evidence>
<proteinExistence type="inferred from homology"/>
<comment type="caution">
    <text evidence="11">The sequence shown here is derived from an EMBL/GenBank/DDBJ whole genome shotgun (WGS) entry which is preliminary data.</text>
</comment>
<dbReference type="InterPro" id="IPR051985">
    <property type="entry name" value="NR_tyrosine_phosphatase"/>
</dbReference>
<evidence type="ECO:0000256" key="6">
    <source>
        <dbReference type="ARBA" id="ARBA00022912"/>
    </source>
</evidence>
<dbReference type="InterPro" id="IPR016130">
    <property type="entry name" value="Tyr_Pase_AS"/>
</dbReference>
<evidence type="ECO:0000256" key="2">
    <source>
        <dbReference type="ARBA" id="ARBA00009701"/>
    </source>
</evidence>
<dbReference type="PRINTS" id="PR00700">
    <property type="entry name" value="PRTYPHPHTASE"/>
</dbReference>
<keyword evidence="5" id="KW-0378">Hydrolase</keyword>
<dbReference type="SUPFAM" id="SSF52799">
    <property type="entry name" value="(Phosphotyrosine protein) phosphatases II"/>
    <property type="match status" value="1"/>
</dbReference>
<dbReference type="Pfam" id="PF00102">
    <property type="entry name" value="Y_phosphatase"/>
    <property type="match status" value="1"/>
</dbReference>
<evidence type="ECO:0000313" key="11">
    <source>
        <dbReference type="EMBL" id="KAL3399382.1"/>
    </source>
</evidence>
<dbReference type="Proteomes" id="UP001627154">
    <property type="component" value="Unassembled WGS sequence"/>
</dbReference>
<dbReference type="EMBL" id="JBJJXI010000056">
    <property type="protein sequence ID" value="KAL3399382.1"/>
    <property type="molecule type" value="Genomic_DNA"/>
</dbReference>
<dbReference type="SMART" id="SM00404">
    <property type="entry name" value="PTPc_motif"/>
    <property type="match status" value="1"/>
</dbReference>
<dbReference type="InterPro" id="IPR000387">
    <property type="entry name" value="Tyr_Pase_dom"/>
</dbReference>
<dbReference type="PANTHER" id="PTHR46047:SF3">
    <property type="entry name" value="TYROSINE-PROTEIN PHOSPHATASE NON-RECEPTOR TYPE 61F"/>
    <property type="match status" value="1"/>
</dbReference>
<keyword evidence="7" id="KW-0472">Membrane</keyword>
<dbReference type="InterPro" id="IPR029021">
    <property type="entry name" value="Prot-tyrosine_phosphatase-like"/>
</dbReference>
<evidence type="ECO:0000256" key="5">
    <source>
        <dbReference type="ARBA" id="ARBA00022801"/>
    </source>
</evidence>
<feature type="compositionally biased region" description="Polar residues" evidence="8">
    <location>
        <begin position="349"/>
        <end position="360"/>
    </location>
</feature>
<dbReference type="PROSITE" id="PS00383">
    <property type="entry name" value="TYR_PHOSPHATASE_1"/>
    <property type="match status" value="1"/>
</dbReference>
<accession>A0ABD2X205</accession>
<feature type="compositionally biased region" description="Low complexity" evidence="8">
    <location>
        <begin position="19"/>
        <end position="40"/>
    </location>
</feature>
<comment type="subcellular location">
    <subcellularLocation>
        <location evidence="1">Endomembrane system</location>
    </subcellularLocation>
</comment>
<gene>
    <name evidence="11" type="ORF">TKK_007239</name>
</gene>
<evidence type="ECO:0000259" key="10">
    <source>
        <dbReference type="PROSITE" id="PS50056"/>
    </source>
</evidence>
<feature type="compositionally biased region" description="Low complexity" evidence="8">
    <location>
        <begin position="383"/>
        <end position="422"/>
    </location>
</feature>
<dbReference type="CDD" id="cd14545">
    <property type="entry name" value="PTPc-N1_2"/>
    <property type="match status" value="1"/>
</dbReference>
<dbReference type="GO" id="GO:0048666">
    <property type="term" value="P:neuron development"/>
    <property type="evidence" value="ECO:0007669"/>
    <property type="project" value="UniProtKB-ARBA"/>
</dbReference>
<feature type="domain" description="Tyrosine-protein phosphatase" evidence="9">
    <location>
        <begin position="50"/>
        <end position="329"/>
    </location>
</feature>
<protein>
    <recommendedName>
        <fullName evidence="3">protein-tyrosine-phosphatase</fullName>
        <ecNumber evidence="3">3.1.3.48</ecNumber>
    </recommendedName>
</protein>
<evidence type="ECO:0000313" key="12">
    <source>
        <dbReference type="Proteomes" id="UP001627154"/>
    </source>
</evidence>
<sequence>MTNNDGVGNVNAPLNNLPSVKSSVAGSNSNNSIGSSGANNDPLNKSSSNVETEFLEINQKNGWPALLRYISNECSNYEYTADESKKFANRTLNRYRDVSPYDHSRIILQKGSVDYINGNLLKIERANRQYILTQGPLPNTAGHFWQMVWEQNSKVIIMLNKVIENSLTKCHQYWPLDKSEGNTGTMVFKDEGFKVELIKRIGRSHFVKSTLRLTNTETSESRDIYHFHYTTWPDFGVPGSPTAFLQFLAEIRETGTLEPTEGPAIVHCSAGIGRSGTFCLVDTCLVLIEKNGLNSVNVREVLLEMRRSRMGLIQTPDQLRFSYIAIIEGSKNFPVISKNSNEEEDETNNCDSMNNINNTSIEEEDEPPLPPPRGESLTRSKTTDNSPSPSSENDNTSSSSPLSRLLPRAPENVVNSNSTSNHVSDHNSSDSTAESLSNDDSSNPANSSPTGSDINNDLRRRRMEKKERLDAQVRGMKRRQKESEDWQQLKRSKCDLSEESSGNVREEAEPSI</sequence>
<evidence type="ECO:0000256" key="4">
    <source>
        <dbReference type="ARBA" id="ARBA00022553"/>
    </source>
</evidence>
<dbReference type="SMART" id="SM00194">
    <property type="entry name" value="PTPc"/>
    <property type="match status" value="1"/>
</dbReference>
<dbReference type="GO" id="GO:0012505">
    <property type="term" value="C:endomembrane system"/>
    <property type="evidence" value="ECO:0007669"/>
    <property type="project" value="UniProtKB-SubCell"/>
</dbReference>
<dbReference type="AlphaFoldDB" id="A0ABD2X205"/>
<dbReference type="GO" id="GO:0009653">
    <property type="term" value="P:anatomical structure morphogenesis"/>
    <property type="evidence" value="ECO:0007669"/>
    <property type="project" value="UniProtKB-ARBA"/>
</dbReference>
<reference evidence="11 12" key="1">
    <citation type="journal article" date="2024" name="bioRxiv">
        <title>A reference genome for Trichogramma kaykai: A tiny desert-dwelling parasitoid wasp with competing sex-ratio distorters.</title>
        <authorList>
            <person name="Culotta J."/>
            <person name="Lindsey A.R."/>
        </authorList>
    </citation>
    <scope>NUCLEOTIDE SEQUENCE [LARGE SCALE GENOMIC DNA]</scope>
    <source>
        <strain evidence="11 12">KSX58</strain>
    </source>
</reference>
<keyword evidence="6" id="KW-0904">Protein phosphatase</keyword>
<evidence type="ECO:0000256" key="7">
    <source>
        <dbReference type="ARBA" id="ARBA00023136"/>
    </source>
</evidence>
<evidence type="ECO:0000256" key="3">
    <source>
        <dbReference type="ARBA" id="ARBA00013064"/>
    </source>
</evidence>
<name>A0ABD2X205_9HYME</name>
<feature type="compositionally biased region" description="Polar residues" evidence="8">
    <location>
        <begin position="1"/>
        <end position="18"/>
    </location>
</feature>
<dbReference type="Gene3D" id="3.90.190.10">
    <property type="entry name" value="Protein tyrosine phosphatase superfamily"/>
    <property type="match status" value="1"/>
</dbReference>
<evidence type="ECO:0000256" key="8">
    <source>
        <dbReference type="SAM" id="MobiDB-lite"/>
    </source>
</evidence>
<feature type="compositionally biased region" description="Basic and acidic residues" evidence="8">
    <location>
        <begin position="481"/>
        <end position="496"/>
    </location>
</feature>
<dbReference type="GO" id="GO:0004725">
    <property type="term" value="F:protein tyrosine phosphatase activity"/>
    <property type="evidence" value="ECO:0007669"/>
    <property type="project" value="UniProtKB-EC"/>
</dbReference>
<dbReference type="PROSITE" id="PS50055">
    <property type="entry name" value="TYR_PHOSPHATASE_PTP"/>
    <property type="match status" value="1"/>
</dbReference>
<feature type="domain" description="Tyrosine specific protein phosphatases" evidence="10">
    <location>
        <begin position="242"/>
        <end position="320"/>
    </location>
</feature>
<organism evidence="11 12">
    <name type="scientific">Trichogramma kaykai</name>
    <dbReference type="NCBI Taxonomy" id="54128"/>
    <lineage>
        <taxon>Eukaryota</taxon>
        <taxon>Metazoa</taxon>
        <taxon>Ecdysozoa</taxon>
        <taxon>Arthropoda</taxon>
        <taxon>Hexapoda</taxon>
        <taxon>Insecta</taxon>
        <taxon>Pterygota</taxon>
        <taxon>Neoptera</taxon>
        <taxon>Endopterygota</taxon>
        <taxon>Hymenoptera</taxon>
        <taxon>Apocrita</taxon>
        <taxon>Proctotrupomorpha</taxon>
        <taxon>Chalcidoidea</taxon>
        <taxon>Trichogrammatidae</taxon>
        <taxon>Trichogramma</taxon>
    </lineage>
</organism>
<keyword evidence="4" id="KW-0597">Phosphoprotein</keyword>
<feature type="region of interest" description="Disordered" evidence="8">
    <location>
        <begin position="1"/>
        <end position="47"/>
    </location>
</feature>
<keyword evidence="12" id="KW-1185">Reference proteome</keyword>
<feature type="region of interest" description="Disordered" evidence="8">
    <location>
        <begin position="337"/>
        <end position="512"/>
    </location>
</feature>